<accession>A0ABS1F6M2</accession>
<evidence type="ECO:0000313" key="2">
    <source>
        <dbReference type="EMBL" id="MBK1839078.1"/>
    </source>
</evidence>
<proteinExistence type="predicted"/>
<protein>
    <submittedName>
        <fullName evidence="2">Uncharacterized protein</fullName>
    </submittedName>
</protein>
<comment type="caution">
    <text evidence="2">The sequence shown here is derived from an EMBL/GenBank/DDBJ whole genome shotgun (WGS) entry which is preliminary data.</text>
</comment>
<sequence length="199" mass="22279">MAFDRAYYRLTKRGPVDEELRALVLPRIEEARLLYVDPVPEVRPRVMTAGMLTKRTKALAHLREGAVLWVPGLARLGFSALDIRGVLDLLFDTGRRAGDAINGVILTADTPRLDVAALVEEAERTLKREAFGRARAEQAKHGAKLGRPSARSDADRRQAVKELLERDPRRTSAAEVASRWGVDKATIYAWARQMRPDLE</sequence>
<dbReference type="Proteomes" id="UP000652760">
    <property type="component" value="Unassembled WGS sequence"/>
</dbReference>
<evidence type="ECO:0000313" key="3">
    <source>
        <dbReference type="Proteomes" id="UP000652760"/>
    </source>
</evidence>
<gene>
    <name evidence="2" type="ORF">JHL17_16830</name>
</gene>
<name>A0ABS1F6M2_9PROT</name>
<reference evidence="3" key="1">
    <citation type="submission" date="2021-01" db="EMBL/GenBank/DDBJ databases">
        <title>Genome public.</title>
        <authorList>
            <person name="Liu C."/>
            <person name="Sun Q."/>
        </authorList>
    </citation>
    <scope>NUCLEOTIDE SEQUENCE [LARGE SCALE GENOMIC DNA]</scope>
    <source>
        <strain evidence="3">YIM B02556</strain>
    </source>
</reference>
<dbReference type="EMBL" id="JAENHM010000051">
    <property type="protein sequence ID" value="MBK1839078.1"/>
    <property type="molecule type" value="Genomic_DNA"/>
</dbReference>
<keyword evidence="3" id="KW-1185">Reference proteome</keyword>
<organism evidence="2 3">
    <name type="scientific">Azospirillum endophyticum</name>
    <dbReference type="NCBI Taxonomy" id="2800326"/>
    <lineage>
        <taxon>Bacteria</taxon>
        <taxon>Pseudomonadati</taxon>
        <taxon>Pseudomonadota</taxon>
        <taxon>Alphaproteobacteria</taxon>
        <taxon>Rhodospirillales</taxon>
        <taxon>Azospirillaceae</taxon>
        <taxon>Azospirillum</taxon>
    </lineage>
</organism>
<dbReference type="RefSeq" id="WP_200194774.1">
    <property type="nucleotide sequence ID" value="NZ_JAENHM010000051.1"/>
</dbReference>
<evidence type="ECO:0000256" key="1">
    <source>
        <dbReference type="SAM" id="MobiDB-lite"/>
    </source>
</evidence>
<feature type="region of interest" description="Disordered" evidence="1">
    <location>
        <begin position="137"/>
        <end position="172"/>
    </location>
</feature>
<feature type="compositionally biased region" description="Basic and acidic residues" evidence="1">
    <location>
        <begin position="150"/>
        <end position="172"/>
    </location>
</feature>